<dbReference type="InterPro" id="IPR058515">
    <property type="entry name" value="DUF8202"/>
</dbReference>
<evidence type="ECO:0000259" key="2">
    <source>
        <dbReference type="PROSITE" id="PS51272"/>
    </source>
</evidence>
<dbReference type="AlphaFoldDB" id="A0A1R1AC95"/>
<dbReference type="RefSeq" id="WP_076326719.1">
    <property type="nucleotide sequence ID" value="NZ_MRTF01000031.1"/>
</dbReference>
<dbReference type="Pfam" id="PF12733">
    <property type="entry name" value="Cadherin-like"/>
    <property type="match status" value="2"/>
</dbReference>
<dbReference type="Pfam" id="PF00395">
    <property type="entry name" value="SLH"/>
    <property type="match status" value="3"/>
</dbReference>
<dbReference type="Gene3D" id="2.60.40.10">
    <property type="entry name" value="Immunoglobulins"/>
    <property type="match status" value="1"/>
</dbReference>
<protein>
    <recommendedName>
        <fullName evidence="2">SLH domain-containing protein</fullName>
    </recommendedName>
</protein>
<feature type="region of interest" description="Disordered" evidence="1">
    <location>
        <begin position="817"/>
        <end position="860"/>
    </location>
</feature>
<dbReference type="PROSITE" id="PS51272">
    <property type="entry name" value="SLH"/>
    <property type="match status" value="3"/>
</dbReference>
<evidence type="ECO:0000313" key="3">
    <source>
        <dbReference type="EMBL" id="OME83196.1"/>
    </source>
</evidence>
<feature type="domain" description="SLH" evidence="2">
    <location>
        <begin position="1077"/>
        <end position="1137"/>
    </location>
</feature>
<reference evidence="3 4" key="1">
    <citation type="submission" date="2016-11" db="EMBL/GenBank/DDBJ databases">
        <title>Paenibacillus species isolates.</title>
        <authorList>
            <person name="Beno S.M."/>
        </authorList>
    </citation>
    <scope>NUCLEOTIDE SEQUENCE [LARGE SCALE GENOMIC DNA]</scope>
    <source>
        <strain evidence="3 4">FSL F4-0100</strain>
    </source>
</reference>
<gene>
    <name evidence="3" type="ORF">BK123_34145</name>
</gene>
<dbReference type="PANTHER" id="PTHR43308:SF5">
    <property type="entry name" value="S-LAYER PROTEIN _ PEPTIDOGLYCAN ENDO-BETA-N-ACETYLGLUCOSAMINIDASE"/>
    <property type="match status" value="1"/>
</dbReference>
<name>A0A1R1AC95_PAELA</name>
<dbReference type="Pfam" id="PF07554">
    <property type="entry name" value="FIVAR"/>
    <property type="match status" value="2"/>
</dbReference>
<comment type="caution">
    <text evidence="3">The sequence shown here is derived from an EMBL/GenBank/DDBJ whole genome shotgun (WGS) entry which is preliminary data.</text>
</comment>
<feature type="domain" description="SLH" evidence="2">
    <location>
        <begin position="1209"/>
        <end position="1270"/>
    </location>
</feature>
<proteinExistence type="predicted"/>
<accession>A0A1R1AC95</accession>
<dbReference type="Pfam" id="PF26628">
    <property type="entry name" value="DUF8202"/>
    <property type="match status" value="1"/>
</dbReference>
<dbReference type="STRING" id="1401.BK123_34145"/>
<sequence length="1270" mass="136519">MRVHGSRNYWNKQLILLLVFMLVAEGFFTMLAPQTAKAAAPAPGGVSGDLISWVEFTKSMEQGKIENNLVTELQDLADEGRKWTPFATKEQKVENIGNKMINFHLVTVPESSDAAVQYKTNSPFADPTSNAREVFSVQSKDLDEACPAVPPPGTYNSGFPWVMGGTMPDEYCSPKTGFGRISSGLGSTQVRGTVNPFKELPTMLNVSSAVNSWRLNMNGAITGGESTNTVNWETTGADDGYYAIGGAKATPFKGGNIAEVLVYNRTLTDTERQQVNSYLALKYGMTMATRDYLASDGITKMFSHADNTGYGKHITGIGRDDNGTLNQKQSKSQVAGANVTIALGDAITATNDANTNPIANDKSFFVFSDNNLSTVYAKVIDNDDLPASHQLQLATSVTSAKMMNRAYKVDKSADWSDAPITLKVDGADASENQVFLFVSPDSAFSSDVTALPLDAATGQITVNSSVLSDGSYFTFVEYVDKRSLESHVIDAGTLVEANYTAASWQAFQQALADSNSILTDANKMQDEVNAALKALEDARVALVSIAALQEKVDEINGEITGGTLTETDYTEESWAELQNKLGEAQTVLNDPNATKAEIDAALKALETARGNLVMAGAELESLNVFNADDRSPIDFEPPFDGDRYLNYTTVSNSVYGVGIELKALNPNSTVKVTLNGQEVDAAEWDRLPLHEGLNVIKVEVTDPNGNTNVYRIEVYRVSNKLISLTPSTGVLEPAFDTLTENYKMSVTNSVYQLHWTPVTLDSTATIEFSVNGGAYAGIARGTATPLHSLQVGDNTVVFKVTDQDGVERLYTVIVTRASAPTPGDGGGGGNGGNSGNGGNEGGSATAPVPSDGSDIRTSVNGKEYSFATGKTSTSGDRTITSVQVDLDKLNNALNQGNGQKLEILSPKDSDLKVDGLTAETVKQIADKGATLEIINPLAIYPVPGGKMDFNGVSKQLDNAALGDIAVHIDIKRSSDTLINNAKNKASAEGYELLVNPVDLDLTFSHGSKTVRSEQLNGYAAKYIAQPEDIDPNRITTGVIVNPDGSVFHVPTVVTKINNRYYAMINDLRSSGSYSVIWNPQDFDDVKKHWGKADVNNIAARLDLAGTGNNTFSPDRNVTRSEFSEIVGLGLGLMRQNAPENMFPDVPASAWYRNSVAIATEFDIVRGYDDGNFYGDQQITREQGIAMVARAYNLIDPQTSLSENRIAELLANYKDAASVSAWARAEVARLIEVGIVQGNGPQLLSPQSNMTRAETTALIARLLKTTNLIDK</sequence>
<dbReference type="InterPro" id="IPR001119">
    <property type="entry name" value="SLH_dom"/>
</dbReference>
<evidence type="ECO:0000313" key="4">
    <source>
        <dbReference type="Proteomes" id="UP000187074"/>
    </source>
</evidence>
<feature type="domain" description="SLH" evidence="2">
    <location>
        <begin position="1138"/>
        <end position="1201"/>
    </location>
</feature>
<dbReference type="PANTHER" id="PTHR43308">
    <property type="entry name" value="OUTER MEMBRANE PROTEIN ALPHA-RELATED"/>
    <property type="match status" value="1"/>
</dbReference>
<feature type="compositionally biased region" description="Gly residues" evidence="1">
    <location>
        <begin position="823"/>
        <end position="841"/>
    </location>
</feature>
<organism evidence="3 4">
    <name type="scientific">Paenibacillus lautus</name>
    <name type="common">Bacillus lautus</name>
    <dbReference type="NCBI Taxonomy" id="1401"/>
    <lineage>
        <taxon>Bacteria</taxon>
        <taxon>Bacillati</taxon>
        <taxon>Bacillota</taxon>
        <taxon>Bacilli</taxon>
        <taxon>Bacillales</taxon>
        <taxon>Paenibacillaceae</taxon>
        <taxon>Paenibacillus</taxon>
    </lineage>
</organism>
<dbReference type="Gene3D" id="1.20.1270.70">
    <property type="entry name" value="Designed single chain three-helix bundle"/>
    <property type="match status" value="2"/>
</dbReference>
<dbReference type="InterPro" id="IPR013783">
    <property type="entry name" value="Ig-like_fold"/>
</dbReference>
<dbReference type="InterPro" id="IPR051465">
    <property type="entry name" value="Cell_Envelope_Struct_Comp"/>
</dbReference>
<evidence type="ECO:0000256" key="1">
    <source>
        <dbReference type="SAM" id="MobiDB-lite"/>
    </source>
</evidence>
<dbReference type="Proteomes" id="UP000187074">
    <property type="component" value="Unassembled WGS sequence"/>
</dbReference>
<dbReference type="InterPro" id="IPR025883">
    <property type="entry name" value="Cadherin-like_domain"/>
</dbReference>
<dbReference type="EMBL" id="MRTF01000031">
    <property type="protein sequence ID" value="OME83196.1"/>
    <property type="molecule type" value="Genomic_DNA"/>
</dbReference>